<proteinExistence type="predicted"/>
<accession>A0ABR3MTD4</accession>
<sequence>MNRTTTSECLTQIFFQNTYDVPLSHIFIVTTLGPSSCTRSTPFLSGPFHVSGQWQSACGEGLARPIVSLAWGDSRCRSNETGALDVHADGHKHPSPASHKHDLIQLQPLST</sequence>
<evidence type="ECO:0000313" key="2">
    <source>
        <dbReference type="Proteomes" id="UP001558613"/>
    </source>
</evidence>
<keyword evidence="2" id="KW-1185">Reference proteome</keyword>
<comment type="caution">
    <text evidence="1">The sequence shown here is derived from an EMBL/GenBank/DDBJ whole genome shotgun (WGS) entry which is preliminary data.</text>
</comment>
<protein>
    <submittedName>
        <fullName evidence="1">Uncharacterized protein</fullName>
    </submittedName>
</protein>
<dbReference type="EMBL" id="JAYMGO010000009">
    <property type="protein sequence ID" value="KAL1267861.1"/>
    <property type="molecule type" value="Genomic_DNA"/>
</dbReference>
<organism evidence="1 2">
    <name type="scientific">Cirrhinus molitorella</name>
    <name type="common">mud carp</name>
    <dbReference type="NCBI Taxonomy" id="172907"/>
    <lineage>
        <taxon>Eukaryota</taxon>
        <taxon>Metazoa</taxon>
        <taxon>Chordata</taxon>
        <taxon>Craniata</taxon>
        <taxon>Vertebrata</taxon>
        <taxon>Euteleostomi</taxon>
        <taxon>Actinopterygii</taxon>
        <taxon>Neopterygii</taxon>
        <taxon>Teleostei</taxon>
        <taxon>Ostariophysi</taxon>
        <taxon>Cypriniformes</taxon>
        <taxon>Cyprinidae</taxon>
        <taxon>Labeoninae</taxon>
        <taxon>Labeonini</taxon>
        <taxon>Cirrhinus</taxon>
    </lineage>
</organism>
<reference evidence="1 2" key="1">
    <citation type="submission" date="2023-09" db="EMBL/GenBank/DDBJ databases">
        <authorList>
            <person name="Wang M."/>
        </authorList>
    </citation>
    <scope>NUCLEOTIDE SEQUENCE [LARGE SCALE GENOMIC DNA]</scope>
    <source>
        <strain evidence="1">GT-2023</strain>
        <tissue evidence="1">Liver</tissue>
    </source>
</reference>
<dbReference type="Proteomes" id="UP001558613">
    <property type="component" value="Unassembled WGS sequence"/>
</dbReference>
<evidence type="ECO:0000313" key="1">
    <source>
        <dbReference type="EMBL" id="KAL1267861.1"/>
    </source>
</evidence>
<gene>
    <name evidence="1" type="ORF">QQF64_033224</name>
</gene>
<name>A0ABR3MTD4_9TELE</name>